<dbReference type="CTD" id="4539"/>
<evidence type="ECO:0000313" key="2">
    <source>
        <dbReference type="EMBL" id="QGI24384.1"/>
    </source>
</evidence>
<keyword evidence="1" id="KW-0812">Transmembrane</keyword>
<dbReference type="Gene3D" id="1.10.287.3510">
    <property type="match status" value="1"/>
</dbReference>
<sequence length="96" mass="11120">MNILLENSIGVFFWWHLFILYFFSFRFLNFLISIEVILAITFLFFSFFSGLGEMSFLLVLLSLIACGVAVGLSVLVSWMRFFDKNVFALNSVSMLH</sequence>
<accession>A0A649UB82</accession>
<feature type="transmembrane region" description="Helical" evidence="1">
    <location>
        <begin position="12"/>
        <end position="45"/>
    </location>
</feature>
<keyword evidence="1" id="KW-1133">Transmembrane helix</keyword>
<name>A0A649UB82_9PLAT</name>
<dbReference type="AlphaFoldDB" id="A0A649UB82"/>
<proteinExistence type="predicted"/>
<dbReference type="GeneID" id="42438702"/>
<keyword evidence="2" id="KW-0496">Mitochondrion</keyword>
<protein>
    <submittedName>
        <fullName evidence="2">NADH dehydrogenase subunit 4L</fullName>
    </submittedName>
</protein>
<organism evidence="2">
    <name type="scientific">Bipalium kewense</name>
    <dbReference type="NCBI Taxonomy" id="66750"/>
    <lineage>
        <taxon>Eukaryota</taxon>
        <taxon>Metazoa</taxon>
        <taxon>Spiralia</taxon>
        <taxon>Lophotrochozoa</taxon>
        <taxon>Platyhelminthes</taxon>
        <taxon>Rhabditophora</taxon>
        <taxon>Seriata</taxon>
        <taxon>Tricladida</taxon>
        <taxon>Continenticola</taxon>
        <taxon>Geoplanoidea</taxon>
        <taxon>Geoplanidae</taxon>
        <taxon>Bipaliinae</taxon>
        <taxon>Bipalium</taxon>
    </lineage>
</organism>
<gene>
    <name evidence="2" type="primary">ND4L</name>
</gene>
<keyword evidence="1" id="KW-0472">Membrane</keyword>
<dbReference type="EMBL" id="MK455837">
    <property type="protein sequence ID" value="QGI24384.1"/>
    <property type="molecule type" value="Genomic_DNA"/>
</dbReference>
<geneLocation type="mitochondrion" evidence="2"/>
<feature type="transmembrane region" description="Helical" evidence="1">
    <location>
        <begin position="57"/>
        <end position="79"/>
    </location>
</feature>
<dbReference type="RefSeq" id="YP_009711074.1">
    <property type="nucleotide sequence ID" value="NC_045216.1"/>
</dbReference>
<evidence type="ECO:0000256" key="1">
    <source>
        <dbReference type="SAM" id="Phobius"/>
    </source>
</evidence>
<reference evidence="2" key="1">
    <citation type="journal article" date="2019" name="Mitochondrial DNA Part B Resour">
        <title>Complete mitogenome of the giant invasive hammerhead flatworm Bipalium kewense.</title>
        <authorList>
            <person name="Gastineau R."/>
            <person name="Justine J.-L."/>
            <person name="Lemieux C."/>
            <person name="Turmel M."/>
            <person name="Witkowski A."/>
        </authorList>
    </citation>
    <scope>NUCLEOTIDE SEQUENCE</scope>
</reference>